<evidence type="ECO:0000313" key="10">
    <source>
        <dbReference type="Proteomes" id="UP000694906"/>
    </source>
</evidence>
<evidence type="ECO:0000313" key="9">
    <source>
        <dbReference type="EMBL" id="JAO01374.1"/>
    </source>
</evidence>
<keyword evidence="3" id="KW-0805">Transcription regulation</keyword>
<dbReference type="Proteomes" id="UP000694906">
    <property type="component" value="Unplaced"/>
</dbReference>
<dbReference type="PANTHER" id="PTHR35346:SF1">
    <property type="entry name" value="BEN DOMAIN-CONTAINING PROTEIN 6"/>
    <property type="match status" value="1"/>
</dbReference>
<reference evidence="11" key="2">
    <citation type="submission" date="2025-04" db="UniProtKB">
        <authorList>
            <consortium name="RefSeq"/>
        </authorList>
    </citation>
    <scope>IDENTIFICATION</scope>
</reference>
<gene>
    <name evidence="9" type="primary">BEND6</name>
    <name evidence="11" type="synonym">Bend6</name>
</gene>
<keyword evidence="10" id="KW-1185">Reference proteome</keyword>
<evidence type="ECO:0000256" key="5">
    <source>
        <dbReference type="ARBA" id="ARBA00023242"/>
    </source>
</evidence>
<feature type="region of interest" description="Disordered" evidence="7">
    <location>
        <begin position="17"/>
        <end position="59"/>
    </location>
</feature>
<evidence type="ECO:0000256" key="7">
    <source>
        <dbReference type="SAM" id="MobiDB-lite"/>
    </source>
</evidence>
<evidence type="ECO:0000256" key="3">
    <source>
        <dbReference type="ARBA" id="ARBA00023015"/>
    </source>
</evidence>
<sequence>MQKILQTDEIISTEALRKGKRKRTETMDSENANNDMDKGQRVPYSGNAFLPGESSSEDEIPLAELSKEELCAKIKSLKEKLTNTRKENSRLRQSLVMLQVLPQAVAQFEELVGLAETLLKGGGAVPVPAPVPAPALWRATYNSSPDSFASTCSNSASASGSPLSLKVEDEHPPDEKQFKIEKWQIARCNKNKPQKFINDLMQVLYTNEYMATHSLTGAKSSTSRDKAVKPAMNQNEVQEIIGVTKQLFPNTDDVSIRRMIGQKLNNCTKKPNVSKNLNSQDIK</sequence>
<dbReference type="RefSeq" id="XP_004846155.1">
    <property type="nucleotide sequence ID" value="XM_004846098.2"/>
</dbReference>
<evidence type="ECO:0000256" key="6">
    <source>
        <dbReference type="SAM" id="Coils"/>
    </source>
</evidence>
<dbReference type="GO" id="GO:0003677">
    <property type="term" value="F:DNA binding"/>
    <property type="evidence" value="ECO:0007669"/>
    <property type="project" value="InterPro"/>
</dbReference>
<dbReference type="GO" id="GO:0045666">
    <property type="term" value="P:positive regulation of neuron differentiation"/>
    <property type="evidence" value="ECO:0007669"/>
    <property type="project" value="InterPro"/>
</dbReference>
<organism evidence="9">
    <name type="scientific">Heterocephalus glaber</name>
    <name type="common">Naked mole rat</name>
    <dbReference type="NCBI Taxonomy" id="10181"/>
    <lineage>
        <taxon>Eukaryota</taxon>
        <taxon>Metazoa</taxon>
        <taxon>Chordata</taxon>
        <taxon>Craniata</taxon>
        <taxon>Vertebrata</taxon>
        <taxon>Euteleostomi</taxon>
        <taxon>Mammalia</taxon>
        <taxon>Eutheria</taxon>
        <taxon>Euarchontoglires</taxon>
        <taxon>Glires</taxon>
        <taxon>Rodentia</taxon>
        <taxon>Hystricomorpha</taxon>
        <taxon>Bathyergidae</taxon>
        <taxon>Heterocephalus</taxon>
    </lineage>
</organism>
<dbReference type="PROSITE" id="PS51457">
    <property type="entry name" value="BEN"/>
    <property type="match status" value="1"/>
</dbReference>
<dbReference type="PANTHER" id="PTHR35346">
    <property type="entry name" value="BEN DOMAIN-CONTAINING PROTEIN 6"/>
    <property type="match status" value="1"/>
</dbReference>
<dbReference type="GeneID" id="101717410"/>
<comment type="subcellular location">
    <subcellularLocation>
        <location evidence="1">Nucleus</location>
    </subcellularLocation>
</comment>
<evidence type="ECO:0000259" key="8">
    <source>
        <dbReference type="PROSITE" id="PS51457"/>
    </source>
</evidence>
<keyword evidence="5" id="KW-0539">Nucleus</keyword>
<protein>
    <submittedName>
        <fullName evidence="9 11">BEN domain-containing protein 6</fullName>
    </submittedName>
</protein>
<proteinExistence type="predicted"/>
<dbReference type="KEGG" id="hgl:101717410"/>
<dbReference type="InterPro" id="IPR018379">
    <property type="entry name" value="BEN_domain"/>
</dbReference>
<feature type="coiled-coil region" evidence="6">
    <location>
        <begin position="67"/>
        <end position="94"/>
    </location>
</feature>
<keyword evidence="4" id="KW-0804">Transcription</keyword>
<dbReference type="Pfam" id="PF10523">
    <property type="entry name" value="BEN"/>
    <property type="match status" value="1"/>
</dbReference>
<dbReference type="AlphaFoldDB" id="A0A0N8EU88"/>
<dbReference type="CTD" id="221336"/>
<evidence type="ECO:0000256" key="2">
    <source>
        <dbReference type="ARBA" id="ARBA00022491"/>
    </source>
</evidence>
<keyword evidence="6" id="KW-0175">Coiled coil</keyword>
<dbReference type="GO" id="GO:0005634">
    <property type="term" value="C:nucleus"/>
    <property type="evidence" value="ECO:0007669"/>
    <property type="project" value="UniProtKB-SubCell"/>
</dbReference>
<dbReference type="SMART" id="SM01025">
    <property type="entry name" value="BEN"/>
    <property type="match status" value="1"/>
</dbReference>
<evidence type="ECO:0000256" key="1">
    <source>
        <dbReference type="ARBA" id="ARBA00004123"/>
    </source>
</evidence>
<dbReference type="FunFam" id="1.10.10.2590:FF:000004">
    <property type="entry name" value="BEN domain-containing protein 6 isoform X1"/>
    <property type="match status" value="1"/>
</dbReference>
<dbReference type="OrthoDB" id="8858716at2759"/>
<evidence type="ECO:0000256" key="4">
    <source>
        <dbReference type="ARBA" id="ARBA00023163"/>
    </source>
</evidence>
<dbReference type="GO" id="GO:0045746">
    <property type="term" value="P:negative regulation of Notch signaling pathway"/>
    <property type="evidence" value="ECO:0007669"/>
    <property type="project" value="InterPro"/>
</dbReference>
<reference evidence="9" key="1">
    <citation type="submission" date="2015-10" db="EMBL/GenBank/DDBJ databases">
        <title>FRAMA: From RNA-seq data to annotated mRNA assemblies.</title>
        <authorList>
            <person name="Bens M."/>
            <person name="Sahm A."/>
            <person name="Jahn N."/>
            <person name="Morhart M."/>
            <person name="Holtze S."/>
            <person name="Hildebrandt T.B."/>
            <person name="Platzer M."/>
            <person name="Szafranski K."/>
        </authorList>
    </citation>
    <scope>NUCLEOTIDE SEQUENCE</scope>
    <source>
        <tissue evidence="9">Hypothalamus</tissue>
    </source>
</reference>
<name>A0A0N8EU88_HETGA</name>
<dbReference type="InterPro" id="IPR037496">
    <property type="entry name" value="BEND6-like"/>
</dbReference>
<dbReference type="Gene3D" id="1.10.10.2590">
    <property type="entry name" value="BEN domain"/>
    <property type="match status" value="1"/>
</dbReference>
<evidence type="ECO:0000313" key="11">
    <source>
        <dbReference type="RefSeq" id="XP_004846155.1"/>
    </source>
</evidence>
<accession>A0A0N8EU88</accession>
<dbReference type="EMBL" id="GEBF01002259">
    <property type="protein sequence ID" value="JAO01374.1"/>
    <property type="molecule type" value="Transcribed_RNA"/>
</dbReference>
<feature type="domain" description="BEN" evidence="8">
    <location>
        <begin position="172"/>
        <end position="275"/>
    </location>
</feature>
<dbReference type="GO" id="GO:0003714">
    <property type="term" value="F:transcription corepressor activity"/>
    <property type="evidence" value="ECO:0007669"/>
    <property type="project" value="InterPro"/>
</dbReference>
<keyword evidence="2" id="KW-0678">Repressor</keyword>